<dbReference type="RefSeq" id="WP_181610751.1">
    <property type="nucleotide sequence ID" value="NZ_BAABAM010000002.1"/>
</dbReference>
<reference evidence="1 2" key="1">
    <citation type="submission" date="2020-07" db="EMBL/GenBank/DDBJ databases">
        <title>Genomic Encyclopedia of Type Strains, Phase IV (KMG-IV): sequencing the most valuable type-strain genomes for metagenomic binning, comparative biology and taxonomic classification.</title>
        <authorList>
            <person name="Goeker M."/>
        </authorList>
    </citation>
    <scope>NUCLEOTIDE SEQUENCE [LARGE SCALE GENOMIC DNA]</scope>
    <source>
        <strain evidence="1 2">DSM 45533</strain>
    </source>
</reference>
<dbReference type="Pfam" id="PF04672">
    <property type="entry name" value="Methyltransf_19"/>
    <property type="match status" value="1"/>
</dbReference>
<keyword evidence="1" id="KW-0489">Methyltransferase</keyword>
<gene>
    <name evidence="1" type="ORF">HNR30_003355</name>
</gene>
<dbReference type="GO" id="GO:0008168">
    <property type="term" value="F:methyltransferase activity"/>
    <property type="evidence" value="ECO:0007669"/>
    <property type="project" value="UniProtKB-KW"/>
</dbReference>
<organism evidence="1 2">
    <name type="scientific">Nonomuraea soli</name>
    <dbReference type="NCBI Taxonomy" id="1032476"/>
    <lineage>
        <taxon>Bacteria</taxon>
        <taxon>Bacillati</taxon>
        <taxon>Actinomycetota</taxon>
        <taxon>Actinomycetes</taxon>
        <taxon>Streptosporangiales</taxon>
        <taxon>Streptosporangiaceae</taxon>
        <taxon>Nonomuraea</taxon>
    </lineage>
</organism>
<dbReference type="CDD" id="cd02440">
    <property type="entry name" value="AdoMet_MTases"/>
    <property type="match status" value="1"/>
</dbReference>
<dbReference type="SUPFAM" id="SSF53335">
    <property type="entry name" value="S-adenosyl-L-methionine-dependent methyltransferases"/>
    <property type="match status" value="1"/>
</dbReference>
<evidence type="ECO:0000313" key="1">
    <source>
        <dbReference type="EMBL" id="MBA2892014.1"/>
    </source>
</evidence>
<dbReference type="EMBL" id="JACDUR010000003">
    <property type="protein sequence ID" value="MBA2892014.1"/>
    <property type="molecule type" value="Genomic_DNA"/>
</dbReference>
<dbReference type="AlphaFoldDB" id="A0A7W0HQJ9"/>
<sequence length="271" mass="29502">MRERESTPGGIDTWTPNGARIYDYILGGRDNYPADRAAADKMLQSNPAARNTALANRAFLGRVVTHLAGEAGITQFLDIGSGLPTQRNVHEVAQAANPDARVVYVDLDPTVIRHSQALLERDGTGNVMTFQGDVRKPGRILEAPRVNAFLDLRQPIAVLMVAVLHFVSDEEDAHGIVRRLGDKLAPGSHLVISHTADESPPEVKAVAQQGFRMAGAMLTPRTRAEITRFFDGFELLEPGLVDVRAWRPEQPVGELPPAGWTIVGGVARRDP</sequence>
<dbReference type="InterPro" id="IPR006764">
    <property type="entry name" value="SAM_dep_MeTrfase_SAV2177_type"/>
</dbReference>
<name>A0A7W0HQJ9_9ACTN</name>
<dbReference type="Proteomes" id="UP000530928">
    <property type="component" value="Unassembled WGS sequence"/>
</dbReference>
<dbReference type="InterPro" id="IPR029063">
    <property type="entry name" value="SAM-dependent_MTases_sf"/>
</dbReference>
<protein>
    <submittedName>
        <fullName evidence="1">SAM-dependent methyltransferase</fullName>
    </submittedName>
</protein>
<keyword evidence="1" id="KW-0808">Transferase</keyword>
<dbReference type="PIRSF" id="PIRSF017393">
    <property type="entry name" value="MTase_SAV2177"/>
    <property type="match status" value="1"/>
</dbReference>
<keyword evidence="2" id="KW-1185">Reference proteome</keyword>
<evidence type="ECO:0000313" key="2">
    <source>
        <dbReference type="Proteomes" id="UP000530928"/>
    </source>
</evidence>
<comment type="caution">
    <text evidence="1">The sequence shown here is derived from an EMBL/GenBank/DDBJ whole genome shotgun (WGS) entry which is preliminary data.</text>
</comment>
<dbReference type="GO" id="GO:0032259">
    <property type="term" value="P:methylation"/>
    <property type="evidence" value="ECO:0007669"/>
    <property type="project" value="UniProtKB-KW"/>
</dbReference>
<dbReference type="Gene3D" id="3.40.50.150">
    <property type="entry name" value="Vaccinia Virus protein VP39"/>
    <property type="match status" value="1"/>
</dbReference>
<accession>A0A7W0HQJ9</accession>
<proteinExistence type="predicted"/>